<protein>
    <submittedName>
        <fullName evidence="2">PilZ domain-containing protein</fullName>
    </submittedName>
</protein>
<feature type="domain" description="PilZ" evidence="1">
    <location>
        <begin position="7"/>
        <end position="102"/>
    </location>
</feature>
<organism evidence="2 3">
    <name type="scientific">Candidatus Polarisedimenticola svalbardensis</name>
    <dbReference type="NCBI Taxonomy" id="2886004"/>
    <lineage>
        <taxon>Bacteria</taxon>
        <taxon>Pseudomonadati</taxon>
        <taxon>Acidobacteriota</taxon>
        <taxon>Candidatus Polarisedimenticolia</taxon>
        <taxon>Candidatus Polarisedimenticolales</taxon>
        <taxon>Candidatus Polarisedimenticolaceae</taxon>
        <taxon>Candidatus Polarisedimenticola</taxon>
    </lineage>
</organism>
<gene>
    <name evidence="2" type="ORF">IFK94_08925</name>
</gene>
<evidence type="ECO:0000313" key="3">
    <source>
        <dbReference type="Proteomes" id="UP000648239"/>
    </source>
</evidence>
<evidence type="ECO:0000313" key="2">
    <source>
        <dbReference type="EMBL" id="MBD3868237.1"/>
    </source>
</evidence>
<name>A0A8J6Y163_9BACT</name>
<reference evidence="2 3" key="1">
    <citation type="submission" date="2020-08" db="EMBL/GenBank/DDBJ databases">
        <title>Acidobacteriota in marine sediments use diverse sulfur dissimilation pathways.</title>
        <authorList>
            <person name="Wasmund K."/>
        </authorList>
    </citation>
    <scope>NUCLEOTIDE SEQUENCE [LARGE SCALE GENOMIC DNA]</scope>
    <source>
        <strain evidence="2">MAG AM4</strain>
    </source>
</reference>
<dbReference type="InterPro" id="IPR009875">
    <property type="entry name" value="PilZ_domain"/>
</dbReference>
<dbReference type="AlphaFoldDB" id="A0A8J6Y163"/>
<accession>A0A8J6Y163</accession>
<comment type="caution">
    <text evidence="2">The sequence shown here is derived from an EMBL/GenBank/DDBJ whole genome shotgun (WGS) entry which is preliminary data.</text>
</comment>
<dbReference type="SUPFAM" id="SSF141371">
    <property type="entry name" value="PilZ domain-like"/>
    <property type="match status" value="1"/>
</dbReference>
<dbReference type="Pfam" id="PF07238">
    <property type="entry name" value="PilZ"/>
    <property type="match status" value="1"/>
</dbReference>
<sequence length="255" mass="28575">MAPERKTRFKAGIPAVVHYRGRDYSCTAHDLSRTGVMLLGGIPWPSDESVRFRLDAPTGDLHLELSGRVARVSEDKDRKGTALALEFDSITQNERLELEAILQRLIEGQAPGLLAGINPGSPEREIRNALEAIPVSERSSLALRSLRPPDREILIHDGHLLVLDALARNPHLLESELLALLKNINLLSRTVEQIAANGRWKNRPDVLFEIICHVRTPLPLAENLVPQLSRPKLLLLRQKPNLHANIRNKLRNLLL</sequence>
<dbReference type="GO" id="GO:0035438">
    <property type="term" value="F:cyclic-di-GMP binding"/>
    <property type="evidence" value="ECO:0007669"/>
    <property type="project" value="InterPro"/>
</dbReference>
<evidence type="ECO:0000259" key="1">
    <source>
        <dbReference type="Pfam" id="PF07238"/>
    </source>
</evidence>
<dbReference type="EMBL" id="JACXWD010000025">
    <property type="protein sequence ID" value="MBD3868237.1"/>
    <property type="molecule type" value="Genomic_DNA"/>
</dbReference>
<dbReference type="Proteomes" id="UP000648239">
    <property type="component" value="Unassembled WGS sequence"/>
</dbReference>
<dbReference type="Gene3D" id="2.40.10.220">
    <property type="entry name" value="predicted glycosyltransferase like domains"/>
    <property type="match status" value="1"/>
</dbReference>
<proteinExistence type="predicted"/>